<dbReference type="EMBL" id="JAGVWD010000039">
    <property type="protein sequence ID" value="MBS3057508.1"/>
    <property type="molecule type" value="Genomic_DNA"/>
</dbReference>
<proteinExistence type="inferred from homology"/>
<dbReference type="Proteomes" id="UP000677687">
    <property type="component" value="Unassembled WGS sequence"/>
</dbReference>
<accession>A0A8T4KQW0</accession>
<evidence type="ECO:0000256" key="2">
    <source>
        <dbReference type="ARBA" id="ARBA00022730"/>
    </source>
</evidence>
<evidence type="ECO:0000313" key="7">
    <source>
        <dbReference type="EMBL" id="MBS3057508.1"/>
    </source>
</evidence>
<dbReference type="InterPro" id="IPR005485">
    <property type="entry name" value="Rbsml_uL18_euk_arch"/>
</dbReference>
<name>A0A8T4KQW0_9ARCH</name>
<keyword evidence="2 6" id="KW-0699">rRNA-binding</keyword>
<dbReference type="NCBIfam" id="NF006342">
    <property type="entry name" value="PRK08569.1"/>
    <property type="match status" value="1"/>
</dbReference>
<dbReference type="GO" id="GO:0006412">
    <property type="term" value="P:translation"/>
    <property type="evidence" value="ECO:0007669"/>
    <property type="project" value="UniProtKB-UniRule"/>
</dbReference>
<dbReference type="PANTHER" id="PTHR23410">
    <property type="entry name" value="RIBOSOMAL PROTEIN L5-RELATED"/>
    <property type="match status" value="1"/>
</dbReference>
<dbReference type="PANTHER" id="PTHR23410:SF12">
    <property type="entry name" value="LARGE RIBOSOMAL SUBUNIT PROTEIN UL18"/>
    <property type="match status" value="1"/>
</dbReference>
<dbReference type="GO" id="GO:0000027">
    <property type="term" value="P:ribosomal large subunit assembly"/>
    <property type="evidence" value="ECO:0007669"/>
    <property type="project" value="TreeGrafter"/>
</dbReference>
<dbReference type="InterPro" id="IPR057267">
    <property type="entry name" value="Rbsml_uL18_arch"/>
</dbReference>
<dbReference type="HAMAP" id="MF_01337_A">
    <property type="entry name" value="Ribosomal_uL18_A"/>
    <property type="match status" value="1"/>
</dbReference>
<dbReference type="GO" id="GO:0003735">
    <property type="term" value="F:structural constituent of ribosome"/>
    <property type="evidence" value="ECO:0007669"/>
    <property type="project" value="InterPro"/>
</dbReference>
<dbReference type="CDD" id="cd00432">
    <property type="entry name" value="Ribosomal_L18_L5e"/>
    <property type="match status" value="1"/>
</dbReference>
<organism evidence="7 8">
    <name type="scientific">Candidatus Iainarchaeum sp</name>
    <dbReference type="NCBI Taxonomy" id="3101447"/>
    <lineage>
        <taxon>Archaea</taxon>
        <taxon>Candidatus Iainarchaeota</taxon>
        <taxon>Candidatus Iainarchaeia</taxon>
        <taxon>Candidatus Iainarchaeales</taxon>
        <taxon>Candidatus Iainarchaeaceae</taxon>
        <taxon>Candidatus Iainarchaeum</taxon>
    </lineage>
</organism>
<reference evidence="7" key="1">
    <citation type="submission" date="2021-03" db="EMBL/GenBank/DDBJ databases">
        <authorList>
            <person name="Jaffe A."/>
        </authorList>
    </citation>
    <scope>NUCLEOTIDE SEQUENCE</scope>
    <source>
        <strain evidence="7">RIFCSPHIGHO2_01_FULL_AR10_44_11</strain>
    </source>
</reference>
<dbReference type="SUPFAM" id="SSF53137">
    <property type="entry name" value="Translational machinery components"/>
    <property type="match status" value="1"/>
</dbReference>
<dbReference type="GO" id="GO:0008097">
    <property type="term" value="F:5S rRNA binding"/>
    <property type="evidence" value="ECO:0007669"/>
    <property type="project" value="InterPro"/>
</dbReference>
<evidence type="ECO:0000256" key="1">
    <source>
        <dbReference type="ARBA" id="ARBA00007116"/>
    </source>
</evidence>
<comment type="subunit">
    <text evidence="6">Part of the 50S ribosomal subunit. Contacts the 5S and 23S rRNAs.</text>
</comment>
<dbReference type="Gene3D" id="3.30.420.100">
    <property type="match status" value="1"/>
</dbReference>
<evidence type="ECO:0000256" key="6">
    <source>
        <dbReference type="HAMAP-Rule" id="MF_01337"/>
    </source>
</evidence>
<evidence type="ECO:0000256" key="5">
    <source>
        <dbReference type="ARBA" id="ARBA00023274"/>
    </source>
</evidence>
<evidence type="ECO:0000256" key="3">
    <source>
        <dbReference type="ARBA" id="ARBA00022884"/>
    </source>
</evidence>
<dbReference type="AlphaFoldDB" id="A0A8T4KQW0"/>
<comment type="function">
    <text evidence="6">This is one of the proteins that bind and probably mediate the attachment of the 5S RNA into the large ribosomal subunit, where it forms part of the central protuberance.</text>
</comment>
<sequence>MTKQSMFEGKFKRRRECKTDYRKRLAMVKSGKPRLIARKTDRYIMAQVVNYFPKGDVVAASANSRELEKFGWPFGKKNLSAAYLTGMLVAQRAKKKNISEAIFDLGLQANAHGARIFAVLKGALDGGMKIPHDAEVIPKAERISGKHIENYAKAHPNSKQQFSEYAKKKISAENIPAAFENAKRKITENGGEQK</sequence>
<keyword evidence="4 6" id="KW-0689">Ribosomal protein</keyword>
<protein>
    <recommendedName>
        <fullName evidence="6">Large ribosomal subunit protein uL18</fullName>
    </recommendedName>
</protein>
<evidence type="ECO:0000256" key="4">
    <source>
        <dbReference type="ARBA" id="ARBA00022980"/>
    </source>
</evidence>
<keyword evidence="5 6" id="KW-0687">Ribonucleoprotein</keyword>
<dbReference type="Pfam" id="PF17144">
    <property type="entry name" value="Ribosomal_L5e"/>
    <property type="match status" value="2"/>
</dbReference>
<keyword evidence="3 6" id="KW-0694">RNA-binding</keyword>
<comment type="caution">
    <text evidence="7">The sequence shown here is derived from an EMBL/GenBank/DDBJ whole genome shotgun (WGS) entry which is preliminary data.</text>
</comment>
<dbReference type="GO" id="GO:0022625">
    <property type="term" value="C:cytosolic large ribosomal subunit"/>
    <property type="evidence" value="ECO:0007669"/>
    <property type="project" value="TreeGrafter"/>
</dbReference>
<gene>
    <name evidence="6" type="primary">rpl18</name>
    <name evidence="7" type="ORF">J4415_02665</name>
</gene>
<comment type="similarity">
    <text evidence="1 6">Belongs to the universal ribosomal protein uL18 family.</text>
</comment>
<reference evidence="7" key="2">
    <citation type="submission" date="2021-05" db="EMBL/GenBank/DDBJ databases">
        <title>Protein family content uncovers lineage relationships and bacterial pathway maintenance mechanisms in DPANN archaea.</title>
        <authorList>
            <person name="Castelle C.J."/>
            <person name="Meheust R."/>
            <person name="Jaffe A.L."/>
            <person name="Seitz K."/>
            <person name="Gong X."/>
            <person name="Baker B.J."/>
            <person name="Banfield J.F."/>
        </authorList>
    </citation>
    <scope>NUCLEOTIDE SEQUENCE</scope>
    <source>
        <strain evidence="7">RIFCSPHIGHO2_01_FULL_AR10_44_11</strain>
    </source>
</reference>
<dbReference type="InterPro" id="IPR057268">
    <property type="entry name" value="Ribosomal_L18"/>
</dbReference>
<evidence type="ECO:0000313" key="8">
    <source>
        <dbReference type="Proteomes" id="UP000677687"/>
    </source>
</evidence>